<dbReference type="Gene3D" id="3.40.1000.10">
    <property type="entry name" value="Mog1/PsbP, alpha/beta/alpha sandwich"/>
    <property type="match status" value="1"/>
</dbReference>
<dbReference type="AlphaFoldDB" id="A0AAE0FTE9"/>
<sequence>MVSQVEADTALGTTYLYEYAVTTDYGTKTILALVAVANQKLYNLNVTFGNDGFYGETSADVVADLRKIFDNFSILA</sequence>
<dbReference type="Proteomes" id="UP001190700">
    <property type="component" value="Unassembled WGS sequence"/>
</dbReference>
<proteinExistence type="predicted"/>
<evidence type="ECO:0000313" key="2">
    <source>
        <dbReference type="EMBL" id="KAK3265721.1"/>
    </source>
</evidence>
<comment type="caution">
    <text evidence="2">The sequence shown here is derived from an EMBL/GenBank/DDBJ whole genome shotgun (WGS) entry which is preliminary data.</text>
</comment>
<reference evidence="2 3" key="1">
    <citation type="journal article" date="2015" name="Genome Biol. Evol.">
        <title>Comparative Genomics of a Bacterivorous Green Alga Reveals Evolutionary Causalities and Consequences of Phago-Mixotrophic Mode of Nutrition.</title>
        <authorList>
            <person name="Burns J.A."/>
            <person name="Paasch A."/>
            <person name="Narechania A."/>
            <person name="Kim E."/>
        </authorList>
    </citation>
    <scope>NUCLEOTIDE SEQUENCE [LARGE SCALE GENOMIC DNA]</scope>
    <source>
        <strain evidence="2 3">PLY_AMNH</strain>
    </source>
</reference>
<dbReference type="GO" id="GO:0015979">
    <property type="term" value="P:photosynthesis"/>
    <property type="evidence" value="ECO:0007669"/>
    <property type="project" value="InterPro"/>
</dbReference>
<dbReference type="Pfam" id="PF01789">
    <property type="entry name" value="PsbP"/>
    <property type="match status" value="1"/>
</dbReference>
<gene>
    <name evidence="2" type="ORF">CYMTET_25622</name>
</gene>
<dbReference type="EMBL" id="LGRX02013724">
    <property type="protein sequence ID" value="KAK3265721.1"/>
    <property type="molecule type" value="Genomic_DNA"/>
</dbReference>
<dbReference type="InterPro" id="IPR002683">
    <property type="entry name" value="PsbP_C"/>
</dbReference>
<feature type="domain" description="PsbP C-terminal" evidence="1">
    <location>
        <begin position="12"/>
        <end position="51"/>
    </location>
</feature>
<dbReference type="GO" id="GO:0005509">
    <property type="term" value="F:calcium ion binding"/>
    <property type="evidence" value="ECO:0007669"/>
    <property type="project" value="InterPro"/>
</dbReference>
<organism evidence="2 3">
    <name type="scientific">Cymbomonas tetramitiformis</name>
    <dbReference type="NCBI Taxonomy" id="36881"/>
    <lineage>
        <taxon>Eukaryota</taxon>
        <taxon>Viridiplantae</taxon>
        <taxon>Chlorophyta</taxon>
        <taxon>Pyramimonadophyceae</taxon>
        <taxon>Pyramimonadales</taxon>
        <taxon>Pyramimonadaceae</taxon>
        <taxon>Cymbomonas</taxon>
    </lineage>
</organism>
<evidence type="ECO:0000313" key="3">
    <source>
        <dbReference type="Proteomes" id="UP001190700"/>
    </source>
</evidence>
<name>A0AAE0FTE9_9CHLO</name>
<evidence type="ECO:0000259" key="1">
    <source>
        <dbReference type="Pfam" id="PF01789"/>
    </source>
</evidence>
<protein>
    <recommendedName>
        <fullName evidence="1">PsbP C-terminal domain-containing protein</fullName>
    </recommendedName>
</protein>
<keyword evidence="3" id="KW-1185">Reference proteome</keyword>
<dbReference type="GO" id="GO:0009654">
    <property type="term" value="C:photosystem II oxygen evolving complex"/>
    <property type="evidence" value="ECO:0007669"/>
    <property type="project" value="InterPro"/>
</dbReference>
<dbReference type="GO" id="GO:0019898">
    <property type="term" value="C:extrinsic component of membrane"/>
    <property type="evidence" value="ECO:0007669"/>
    <property type="project" value="InterPro"/>
</dbReference>
<accession>A0AAE0FTE9</accession>